<sequence length="436" mass="48962">MCGSGTMPWQEYFAAAKFLIFDQFDELLDHDTNKGMVGIDMRNTLRKYIAGEAISDSEDEEDGDAEDRKIVFLTSCLTDVNQLESRHAEDRVYGMHALYTALGIAMPAVDYNRPLAHIYGDATVAMIQWSRGLRILRDASSTHRHPSLPSWTPDWSDNQARLYMPDHNATDASRLDDSDLEALHTAQGYLRARGRLVGTVNGAGVMVFPVTSNLTILSSTAQYRNLSDPDYLRLTIERIAFLRELYHGLRNFLQTHNDSNPSEGFYDLLSLGQSSGVFQDLDLFDEWTEFITRSQAAIEQLGARSLALEWKATDPSDPNEWTDEILECTTIAAALVTQWVDRGGEMLDLTQTVITNFQDRAVIQVDCEQSFPVTVGTTFARTRAGDKVVLLKGASWPIVLRSSGMSWEFVGPAYVLGLMNGEQWHREAELDDFVLH</sequence>
<gene>
    <name evidence="1" type="ORF">B0A48_18336</name>
</gene>
<dbReference type="STRING" id="1507870.A0A1V8S8X1"/>
<protein>
    <recommendedName>
        <fullName evidence="3">Heterokaryon incompatibility domain-containing protein</fullName>
    </recommendedName>
</protein>
<dbReference type="PANTHER" id="PTHR24148:SF64">
    <property type="entry name" value="HETEROKARYON INCOMPATIBILITY DOMAIN-CONTAINING PROTEIN"/>
    <property type="match status" value="1"/>
</dbReference>
<comment type="caution">
    <text evidence="1">The sequence shown here is derived from an EMBL/GenBank/DDBJ whole genome shotgun (WGS) entry which is preliminary data.</text>
</comment>
<evidence type="ECO:0000313" key="1">
    <source>
        <dbReference type="EMBL" id="OQN95489.1"/>
    </source>
</evidence>
<dbReference type="InterPro" id="IPR052895">
    <property type="entry name" value="HetReg/Transcr_Mod"/>
</dbReference>
<name>A0A1V8S8X1_9PEZI</name>
<dbReference type="EMBL" id="NAJO01000093">
    <property type="protein sequence ID" value="OQN95489.1"/>
    <property type="molecule type" value="Genomic_DNA"/>
</dbReference>
<dbReference type="InParanoid" id="A0A1V8S8X1"/>
<dbReference type="OrthoDB" id="194358at2759"/>
<reference evidence="2" key="1">
    <citation type="submission" date="2017-03" db="EMBL/GenBank/DDBJ databases">
        <title>Genomes of endolithic fungi from Antarctica.</title>
        <authorList>
            <person name="Coleine C."/>
            <person name="Masonjones S."/>
            <person name="Stajich J.E."/>
        </authorList>
    </citation>
    <scope>NUCLEOTIDE SEQUENCE [LARGE SCALE GENOMIC DNA]</scope>
    <source>
        <strain evidence="2">CCFEE 5527</strain>
    </source>
</reference>
<evidence type="ECO:0008006" key="3">
    <source>
        <dbReference type="Google" id="ProtNLM"/>
    </source>
</evidence>
<dbReference type="Proteomes" id="UP000192596">
    <property type="component" value="Unassembled WGS sequence"/>
</dbReference>
<accession>A0A1V8S8X1</accession>
<keyword evidence="2" id="KW-1185">Reference proteome</keyword>
<dbReference type="AlphaFoldDB" id="A0A1V8S8X1"/>
<dbReference type="PANTHER" id="PTHR24148">
    <property type="entry name" value="ANKYRIN REPEAT DOMAIN-CONTAINING PROTEIN 39 HOMOLOG-RELATED"/>
    <property type="match status" value="1"/>
</dbReference>
<evidence type="ECO:0000313" key="2">
    <source>
        <dbReference type="Proteomes" id="UP000192596"/>
    </source>
</evidence>
<organism evidence="1 2">
    <name type="scientific">Cryoendolithus antarcticus</name>
    <dbReference type="NCBI Taxonomy" id="1507870"/>
    <lineage>
        <taxon>Eukaryota</taxon>
        <taxon>Fungi</taxon>
        <taxon>Dikarya</taxon>
        <taxon>Ascomycota</taxon>
        <taxon>Pezizomycotina</taxon>
        <taxon>Dothideomycetes</taxon>
        <taxon>Dothideomycetidae</taxon>
        <taxon>Cladosporiales</taxon>
        <taxon>Cladosporiaceae</taxon>
        <taxon>Cryoendolithus</taxon>
    </lineage>
</organism>
<proteinExistence type="predicted"/>